<keyword evidence="1" id="KW-0479">Metal-binding</keyword>
<dbReference type="CDD" id="cd02224">
    <property type="entry name" value="cupin_SPO2919-like"/>
    <property type="match status" value="1"/>
</dbReference>
<name>A0A480ASU1_9BURK</name>
<evidence type="ECO:0000259" key="2">
    <source>
        <dbReference type="Pfam" id="PF07883"/>
    </source>
</evidence>
<gene>
    <name evidence="3" type="ORF">AQPW35_35440</name>
</gene>
<dbReference type="SUPFAM" id="SSF51182">
    <property type="entry name" value="RmlC-like cupins"/>
    <property type="match status" value="1"/>
</dbReference>
<dbReference type="EMBL" id="BJCL01000009">
    <property type="protein sequence ID" value="GCL64463.1"/>
    <property type="molecule type" value="Genomic_DNA"/>
</dbReference>
<feature type="domain" description="Cupin type-2" evidence="2">
    <location>
        <begin position="50"/>
        <end position="121"/>
    </location>
</feature>
<dbReference type="InterPro" id="IPR011051">
    <property type="entry name" value="RmlC_Cupin_sf"/>
</dbReference>
<keyword evidence="4" id="KW-1185">Reference proteome</keyword>
<dbReference type="Pfam" id="PF07883">
    <property type="entry name" value="Cupin_2"/>
    <property type="match status" value="1"/>
</dbReference>
<organism evidence="3 4">
    <name type="scientific">Pseudaquabacterium pictum</name>
    <dbReference type="NCBI Taxonomy" id="2315236"/>
    <lineage>
        <taxon>Bacteria</taxon>
        <taxon>Pseudomonadati</taxon>
        <taxon>Pseudomonadota</taxon>
        <taxon>Betaproteobacteria</taxon>
        <taxon>Burkholderiales</taxon>
        <taxon>Sphaerotilaceae</taxon>
        <taxon>Pseudaquabacterium</taxon>
    </lineage>
</organism>
<proteinExistence type="predicted"/>
<dbReference type="PANTHER" id="PTHR35848">
    <property type="entry name" value="OXALATE-BINDING PROTEIN"/>
    <property type="match status" value="1"/>
</dbReference>
<dbReference type="RefSeq" id="WP_162520834.1">
    <property type="nucleotide sequence ID" value="NZ_BJCL01000009.1"/>
</dbReference>
<dbReference type="PANTHER" id="PTHR35848:SF6">
    <property type="entry name" value="CUPIN TYPE-2 DOMAIN-CONTAINING PROTEIN"/>
    <property type="match status" value="1"/>
</dbReference>
<accession>A0A480ASU1</accession>
<dbReference type="Gene3D" id="2.60.120.10">
    <property type="entry name" value="Jelly Rolls"/>
    <property type="match status" value="1"/>
</dbReference>
<protein>
    <submittedName>
        <fullName evidence="3">Cupin</fullName>
    </submittedName>
</protein>
<dbReference type="GO" id="GO:0046872">
    <property type="term" value="F:metal ion binding"/>
    <property type="evidence" value="ECO:0007669"/>
    <property type="project" value="UniProtKB-KW"/>
</dbReference>
<dbReference type="InterPro" id="IPR014710">
    <property type="entry name" value="RmlC-like_jellyroll"/>
</dbReference>
<evidence type="ECO:0000313" key="3">
    <source>
        <dbReference type="EMBL" id="GCL64463.1"/>
    </source>
</evidence>
<dbReference type="AlphaFoldDB" id="A0A480ASU1"/>
<dbReference type="InterPro" id="IPR051610">
    <property type="entry name" value="GPI/OXD"/>
</dbReference>
<comment type="caution">
    <text evidence="3">The sequence shown here is derived from an EMBL/GenBank/DDBJ whole genome shotgun (WGS) entry which is preliminary data.</text>
</comment>
<reference evidence="4" key="1">
    <citation type="submission" date="2019-03" db="EMBL/GenBank/DDBJ databases">
        <title>Aquabacterium pictum sp.nov., the first bacteriochlorophyll a-containing freshwater bacterium in the genus Aquabacterium of the class Betaproteobacteria.</title>
        <authorList>
            <person name="Hirose S."/>
            <person name="Tank M."/>
            <person name="Hara E."/>
            <person name="Tamaki H."/>
            <person name="Takaichi S."/>
            <person name="Haruta S."/>
            <person name="Hanada S."/>
        </authorList>
    </citation>
    <scope>NUCLEOTIDE SEQUENCE [LARGE SCALE GENOMIC DNA]</scope>
    <source>
        <strain evidence="4">W35</strain>
    </source>
</reference>
<dbReference type="Proteomes" id="UP000301751">
    <property type="component" value="Unassembled WGS sequence"/>
</dbReference>
<dbReference type="InterPro" id="IPR013096">
    <property type="entry name" value="Cupin_2"/>
</dbReference>
<evidence type="ECO:0000256" key="1">
    <source>
        <dbReference type="ARBA" id="ARBA00022723"/>
    </source>
</evidence>
<sequence length="173" mass="18617">MPAPLLNLADVPLLPRPADWAPPPAIAQRIAMRAGRIGSTLGLTHLGCSLVAVPPGRQAFPFHSHRHNDELFVVLAGTGELRHGRRRHPLREGDVVGCPAGGPETAHAITNTGSTELRYLAFSSQHTPEICDYPDSGKTGWFDARPGTTPGDAPQTDHVLVRNGQVVDYWDGE</sequence>
<evidence type="ECO:0000313" key="4">
    <source>
        <dbReference type="Proteomes" id="UP000301751"/>
    </source>
</evidence>